<dbReference type="Proteomes" id="UP000251891">
    <property type="component" value="Unassembled WGS sequence"/>
</dbReference>
<accession>A0A365H777</accession>
<organism evidence="2 3">
    <name type="scientific">Actinomadura craniellae</name>
    <dbReference type="NCBI Taxonomy" id="2231787"/>
    <lineage>
        <taxon>Bacteria</taxon>
        <taxon>Bacillati</taxon>
        <taxon>Actinomycetota</taxon>
        <taxon>Actinomycetes</taxon>
        <taxon>Streptosporangiales</taxon>
        <taxon>Thermomonosporaceae</taxon>
        <taxon>Actinomadura</taxon>
    </lineage>
</organism>
<evidence type="ECO:0000313" key="3">
    <source>
        <dbReference type="Proteomes" id="UP000251891"/>
    </source>
</evidence>
<keyword evidence="1" id="KW-0472">Membrane</keyword>
<dbReference type="AlphaFoldDB" id="A0A365H777"/>
<name>A0A365H777_9ACTN</name>
<feature type="transmembrane region" description="Helical" evidence="1">
    <location>
        <begin position="12"/>
        <end position="34"/>
    </location>
</feature>
<feature type="transmembrane region" description="Helical" evidence="1">
    <location>
        <begin position="46"/>
        <end position="67"/>
    </location>
</feature>
<feature type="transmembrane region" description="Helical" evidence="1">
    <location>
        <begin position="79"/>
        <end position="100"/>
    </location>
</feature>
<evidence type="ECO:0000313" key="2">
    <source>
        <dbReference type="EMBL" id="RAY14931.1"/>
    </source>
</evidence>
<proteinExistence type="predicted"/>
<keyword evidence="1" id="KW-1133">Transmembrane helix</keyword>
<keyword evidence="1 2" id="KW-0812">Transmembrane</keyword>
<comment type="caution">
    <text evidence="2">The sequence shown here is derived from an EMBL/GenBank/DDBJ whole genome shotgun (WGS) entry which is preliminary data.</text>
</comment>
<gene>
    <name evidence="2" type="ORF">DPM19_12975</name>
</gene>
<dbReference type="EMBL" id="QLYX01000005">
    <property type="protein sequence ID" value="RAY14931.1"/>
    <property type="molecule type" value="Genomic_DNA"/>
</dbReference>
<sequence length="148" mass="15266">MIARLGPTGRQRLRYVLLLLAGAAGAVLIASLWATEPGGLPPRTHLAFAALTAVGLGWAGFAGWALTRRGPLYARDRVIAARLALGFAAGTAAGTVTIAAQRGDATAVLTALAAGLVLVAAAALALLHARARRTALLRLRDDLENRRS</sequence>
<protein>
    <submittedName>
        <fullName evidence="2">Transmembrane transport protein</fullName>
    </submittedName>
</protein>
<evidence type="ECO:0000256" key="1">
    <source>
        <dbReference type="SAM" id="Phobius"/>
    </source>
</evidence>
<reference evidence="2 3" key="1">
    <citation type="submission" date="2018-06" db="EMBL/GenBank/DDBJ databases">
        <title>Actinomadura craniellae sp. nov. isolated from marine sponge Craniella sp.</title>
        <authorList>
            <person name="Li L."/>
            <person name="Xu Q.H."/>
            <person name="Lin H.W."/>
            <person name="Lu Y.H."/>
        </authorList>
    </citation>
    <scope>NUCLEOTIDE SEQUENCE [LARGE SCALE GENOMIC DNA]</scope>
    <source>
        <strain evidence="2 3">LHW63021</strain>
    </source>
</reference>
<feature type="transmembrane region" description="Helical" evidence="1">
    <location>
        <begin position="106"/>
        <end position="129"/>
    </location>
</feature>
<keyword evidence="3" id="KW-1185">Reference proteome</keyword>